<keyword evidence="5" id="KW-1185">Reference proteome</keyword>
<dbReference type="PANTHER" id="PTHR45966:SF1">
    <property type="entry name" value="GDSL ESTERASE_LIPASE 1-RELATED"/>
    <property type="match status" value="1"/>
</dbReference>
<dbReference type="GO" id="GO:0016298">
    <property type="term" value="F:lipase activity"/>
    <property type="evidence" value="ECO:0007669"/>
    <property type="project" value="TreeGrafter"/>
</dbReference>
<feature type="signal peptide" evidence="3">
    <location>
        <begin position="1"/>
        <end position="22"/>
    </location>
</feature>
<proteinExistence type="inferred from homology"/>
<accession>V7B2F8</accession>
<dbReference type="InterPro" id="IPR044552">
    <property type="entry name" value="GLIP1-5/GLL25"/>
</dbReference>
<dbReference type="Gene3D" id="3.40.50.1110">
    <property type="entry name" value="SGNH hydrolase"/>
    <property type="match status" value="1"/>
</dbReference>
<dbReference type="CDD" id="cd01837">
    <property type="entry name" value="SGNH_plant_lipase_like"/>
    <property type="match status" value="1"/>
</dbReference>
<comment type="similarity">
    <text evidence="1">Belongs to the 'GDSL' lipolytic enzyme family.</text>
</comment>
<reference evidence="5" key="1">
    <citation type="journal article" date="2014" name="Nat. Genet.">
        <title>A reference genome for common bean and genome-wide analysis of dual domestications.</title>
        <authorList>
            <person name="Schmutz J."/>
            <person name="McClean P.E."/>
            <person name="Mamidi S."/>
            <person name="Wu G.A."/>
            <person name="Cannon S.B."/>
            <person name="Grimwood J."/>
            <person name="Jenkins J."/>
            <person name="Shu S."/>
            <person name="Song Q."/>
            <person name="Chavarro C."/>
            <person name="Torres-Torres M."/>
            <person name="Geffroy V."/>
            <person name="Moghaddam S.M."/>
            <person name="Gao D."/>
            <person name="Abernathy B."/>
            <person name="Barry K."/>
            <person name="Blair M."/>
            <person name="Brick M.A."/>
            <person name="Chovatia M."/>
            <person name="Gepts P."/>
            <person name="Goodstein D.M."/>
            <person name="Gonzales M."/>
            <person name="Hellsten U."/>
            <person name="Hyten D.L."/>
            <person name="Jia G."/>
            <person name="Kelly J.D."/>
            <person name="Kudrna D."/>
            <person name="Lee R."/>
            <person name="Richard M.M."/>
            <person name="Miklas P.N."/>
            <person name="Osorno J.M."/>
            <person name="Rodrigues J."/>
            <person name="Thareau V."/>
            <person name="Urrea C.A."/>
            <person name="Wang M."/>
            <person name="Yu Y."/>
            <person name="Zhang M."/>
            <person name="Wing R.A."/>
            <person name="Cregan P.B."/>
            <person name="Rokhsar D.S."/>
            <person name="Jackson S.A."/>
        </authorList>
    </citation>
    <scope>NUCLEOTIDE SEQUENCE [LARGE SCALE GENOMIC DNA]</scope>
    <source>
        <strain evidence="5">cv. G19833</strain>
    </source>
</reference>
<dbReference type="AlphaFoldDB" id="V7B2F8"/>
<evidence type="ECO:0000256" key="1">
    <source>
        <dbReference type="ARBA" id="ARBA00008668"/>
    </source>
</evidence>
<dbReference type="EMBL" id="CM002296">
    <property type="protein sequence ID" value="ESW11063.1"/>
    <property type="molecule type" value="Genomic_DNA"/>
</dbReference>
<dbReference type="OrthoDB" id="1600564at2759"/>
<gene>
    <name evidence="4" type="ORF">PHAVU_009G262300g</name>
</gene>
<evidence type="ECO:0000313" key="5">
    <source>
        <dbReference type="Proteomes" id="UP000000226"/>
    </source>
</evidence>
<dbReference type="OMA" id="GFKSNYW"/>
<dbReference type="InterPro" id="IPR035669">
    <property type="entry name" value="SGNH_plant_lipase-like"/>
</dbReference>
<protein>
    <submittedName>
        <fullName evidence="4">Uncharacterized protein</fullName>
    </submittedName>
</protein>
<dbReference type="SMR" id="V7B2F8"/>
<sequence length="367" mass="40268">MRSPKLSLCFLVFLASYGISCCLSLGDVCRPKEHAALFVFGDSLFDVGNNNYINTTADYQANYSPYGETFFKYPTGRFSDGRVLPDFIAEYAKLPLIPPYLFPGNQRYVDGVNFASAGAGALVETQQGLVIDLKTQLSYFRKVSKELRQQLGNAETTALLAKAVYLINIGVNDYEISLSENSSNSHTAKKHVEMVVGNLTSVIKGIHEAGGRKFAVFNLPAVGCVPLVKGLVNGSKGSCVEEASALPKLHNSVLEMELGKLKKELEGFKYSYVDYFSISFDVINNPSKYGLKEGDVASCGSRKHRGNNSCGGRRAVKDYELCENPNQYVFFDSLHPTQATHHIVSQLVWSGNQSIATPCNLKSLFQS</sequence>
<dbReference type="Proteomes" id="UP000000226">
    <property type="component" value="Chromosome 9"/>
</dbReference>
<evidence type="ECO:0000256" key="2">
    <source>
        <dbReference type="ARBA" id="ARBA00022729"/>
    </source>
</evidence>
<organism evidence="4 5">
    <name type="scientific">Phaseolus vulgaris</name>
    <name type="common">Kidney bean</name>
    <name type="synonym">French bean</name>
    <dbReference type="NCBI Taxonomy" id="3885"/>
    <lineage>
        <taxon>Eukaryota</taxon>
        <taxon>Viridiplantae</taxon>
        <taxon>Streptophyta</taxon>
        <taxon>Embryophyta</taxon>
        <taxon>Tracheophyta</taxon>
        <taxon>Spermatophyta</taxon>
        <taxon>Magnoliopsida</taxon>
        <taxon>eudicotyledons</taxon>
        <taxon>Gunneridae</taxon>
        <taxon>Pentapetalae</taxon>
        <taxon>rosids</taxon>
        <taxon>fabids</taxon>
        <taxon>Fabales</taxon>
        <taxon>Fabaceae</taxon>
        <taxon>Papilionoideae</taxon>
        <taxon>50 kb inversion clade</taxon>
        <taxon>NPAAA clade</taxon>
        <taxon>indigoferoid/millettioid clade</taxon>
        <taxon>Phaseoleae</taxon>
        <taxon>Phaseolus</taxon>
    </lineage>
</organism>
<feature type="chain" id="PRO_5004754375" evidence="3">
    <location>
        <begin position="23"/>
        <end position="367"/>
    </location>
</feature>
<dbReference type="SUPFAM" id="SSF52266">
    <property type="entry name" value="SGNH hydrolase"/>
    <property type="match status" value="1"/>
</dbReference>
<name>V7B2F8_PHAVU</name>
<keyword evidence="2 3" id="KW-0732">Signal</keyword>
<dbReference type="Pfam" id="PF00657">
    <property type="entry name" value="Lipase_GDSL"/>
    <property type="match status" value="1"/>
</dbReference>
<dbReference type="InterPro" id="IPR001087">
    <property type="entry name" value="GDSL"/>
</dbReference>
<evidence type="ECO:0000256" key="3">
    <source>
        <dbReference type="SAM" id="SignalP"/>
    </source>
</evidence>
<dbReference type="eggNOG" id="ENOG502RBN6">
    <property type="taxonomic scope" value="Eukaryota"/>
</dbReference>
<dbReference type="InterPro" id="IPR036514">
    <property type="entry name" value="SGNH_hydro_sf"/>
</dbReference>
<evidence type="ECO:0000313" key="4">
    <source>
        <dbReference type="EMBL" id="ESW11063.1"/>
    </source>
</evidence>
<dbReference type="PANTHER" id="PTHR45966">
    <property type="entry name" value="GDSL-LIKE LIPASE/ACYLHYDROLASE"/>
    <property type="match status" value="1"/>
</dbReference>
<dbReference type="Gramene" id="ESW11063">
    <property type="protein sequence ID" value="ESW11063"/>
    <property type="gene ID" value="PHAVU_009G262300g"/>
</dbReference>